<dbReference type="Gene3D" id="3.40.50.150">
    <property type="entry name" value="Vaccinia Virus protein VP39"/>
    <property type="match status" value="1"/>
</dbReference>
<dbReference type="Proteomes" id="UP000228920">
    <property type="component" value="Unassembled WGS sequence"/>
</dbReference>
<dbReference type="InterPro" id="IPR029063">
    <property type="entry name" value="SAM-dependent_MTases_sf"/>
</dbReference>
<comment type="caution">
    <text evidence="2">The sequence shown here is derived from an EMBL/GenBank/DDBJ whole genome shotgun (WGS) entry which is preliminary data.</text>
</comment>
<reference evidence="3" key="1">
    <citation type="submission" date="2017-09" db="EMBL/GenBank/DDBJ databases">
        <title>Depth-based differentiation of microbial function through sediment-hosted aquifers and enrichment of novel symbionts in the deep terrestrial subsurface.</title>
        <authorList>
            <person name="Probst A.J."/>
            <person name="Ladd B."/>
            <person name="Jarett J.K."/>
            <person name="Geller-Mcgrath D.E."/>
            <person name="Sieber C.M.K."/>
            <person name="Emerson J.B."/>
            <person name="Anantharaman K."/>
            <person name="Thomas B.C."/>
            <person name="Malmstrom R."/>
            <person name="Stieglmeier M."/>
            <person name="Klingl A."/>
            <person name="Woyke T."/>
            <person name="Ryan C.M."/>
            <person name="Banfield J.F."/>
        </authorList>
    </citation>
    <scope>NUCLEOTIDE SEQUENCE [LARGE SCALE GENOMIC DNA]</scope>
</reference>
<dbReference type="AlphaFoldDB" id="A0A2M7TEX5"/>
<sequence length="238" mass="26650">MIKTFYSQDELNKIITNIAMRRGWDFSNMNTERQPVPWEYLDVVSHYLKPTDSILDVGTGGGEKLISLAKYYGQGVGIDIDPQMVTVAKENARNTDNASFYVDSEKLEKTNGNFDVILCRQAPFDSATIYNHLSLRGYFITQQVGEKNMSNIKKVLNMEKSEPVITSQQLLGAGFKLISFMEYNVEYVVKDIESLVFWLKALDMLHSDLDGAVVVADADVLNKILGGNVDVTRGNIGC</sequence>
<proteinExistence type="predicted"/>
<dbReference type="SUPFAM" id="SSF53335">
    <property type="entry name" value="S-adenosyl-L-methionine-dependent methyltransferases"/>
    <property type="match status" value="1"/>
</dbReference>
<organism evidence="2 3">
    <name type="scientific">candidate division WWE3 bacterium CG_4_10_14_0_2_um_filter_41_14</name>
    <dbReference type="NCBI Taxonomy" id="1975072"/>
    <lineage>
        <taxon>Bacteria</taxon>
        <taxon>Katanobacteria</taxon>
    </lineage>
</organism>
<accession>A0A2M7TEX5</accession>
<evidence type="ECO:0000313" key="2">
    <source>
        <dbReference type="EMBL" id="PIZ44299.1"/>
    </source>
</evidence>
<dbReference type="PANTHER" id="PTHR43460">
    <property type="entry name" value="METHYLTRANSFERASE"/>
    <property type="match status" value="1"/>
</dbReference>
<evidence type="ECO:0000313" key="3">
    <source>
        <dbReference type="Proteomes" id="UP000228920"/>
    </source>
</evidence>
<dbReference type="EMBL" id="PFNL01000185">
    <property type="protein sequence ID" value="PIZ44299.1"/>
    <property type="molecule type" value="Genomic_DNA"/>
</dbReference>
<evidence type="ECO:0000259" key="1">
    <source>
        <dbReference type="Pfam" id="PF13847"/>
    </source>
</evidence>
<dbReference type="InterPro" id="IPR025714">
    <property type="entry name" value="Methyltranfer_dom"/>
</dbReference>
<dbReference type="CDD" id="cd02440">
    <property type="entry name" value="AdoMet_MTases"/>
    <property type="match status" value="1"/>
</dbReference>
<name>A0A2M7TEX5_UNCKA</name>
<feature type="domain" description="Methyltransferase" evidence="1">
    <location>
        <begin position="50"/>
        <end position="145"/>
    </location>
</feature>
<gene>
    <name evidence="2" type="ORF">COY32_06740</name>
</gene>
<protein>
    <recommendedName>
        <fullName evidence="1">Methyltransferase domain-containing protein</fullName>
    </recommendedName>
</protein>
<dbReference type="PANTHER" id="PTHR43460:SF1">
    <property type="entry name" value="METHYLTRANSFERASE TYPE 11 DOMAIN-CONTAINING PROTEIN"/>
    <property type="match status" value="1"/>
</dbReference>
<dbReference type="Pfam" id="PF13847">
    <property type="entry name" value="Methyltransf_31"/>
    <property type="match status" value="1"/>
</dbReference>
<dbReference type="InterPro" id="IPR052939">
    <property type="entry name" value="23S_rRNA_MeTrnsfrase_RlmA"/>
</dbReference>